<dbReference type="GO" id="GO:0005634">
    <property type="term" value="C:nucleus"/>
    <property type="evidence" value="ECO:0007669"/>
    <property type="project" value="TreeGrafter"/>
</dbReference>
<evidence type="ECO:0000313" key="3">
    <source>
        <dbReference type="EMBL" id="KAJ9543909.1"/>
    </source>
</evidence>
<keyword evidence="1" id="KW-0378">Hydrolase</keyword>
<evidence type="ECO:0000313" key="4">
    <source>
        <dbReference type="Proteomes" id="UP001172457"/>
    </source>
</evidence>
<dbReference type="Pfam" id="PF00636">
    <property type="entry name" value="Ribonuclease_3"/>
    <property type="match status" value="1"/>
</dbReference>
<organism evidence="3 4">
    <name type="scientific">Centaurea solstitialis</name>
    <name type="common">yellow star-thistle</name>
    <dbReference type="NCBI Taxonomy" id="347529"/>
    <lineage>
        <taxon>Eukaryota</taxon>
        <taxon>Viridiplantae</taxon>
        <taxon>Streptophyta</taxon>
        <taxon>Embryophyta</taxon>
        <taxon>Tracheophyta</taxon>
        <taxon>Spermatophyta</taxon>
        <taxon>Magnoliopsida</taxon>
        <taxon>eudicotyledons</taxon>
        <taxon>Gunneridae</taxon>
        <taxon>Pentapetalae</taxon>
        <taxon>asterids</taxon>
        <taxon>campanulids</taxon>
        <taxon>Asterales</taxon>
        <taxon>Asteraceae</taxon>
        <taxon>Carduoideae</taxon>
        <taxon>Cardueae</taxon>
        <taxon>Centaureinae</taxon>
        <taxon>Centaurea</taxon>
    </lineage>
</organism>
<dbReference type="GO" id="GO:0003723">
    <property type="term" value="F:RNA binding"/>
    <property type="evidence" value="ECO:0007669"/>
    <property type="project" value="TreeGrafter"/>
</dbReference>
<dbReference type="Proteomes" id="UP001172457">
    <property type="component" value="Chromosome 6"/>
</dbReference>
<keyword evidence="4" id="KW-1185">Reference proteome</keyword>
<feature type="domain" description="RNase III" evidence="2">
    <location>
        <begin position="29"/>
        <end position="145"/>
    </location>
</feature>
<dbReference type="InterPro" id="IPR000999">
    <property type="entry name" value="RNase_III_dom"/>
</dbReference>
<dbReference type="PANTHER" id="PTHR14950:SF54">
    <property type="entry name" value="RNASE II-LIKE 1"/>
    <property type="match status" value="1"/>
</dbReference>
<dbReference type="CDD" id="cd00593">
    <property type="entry name" value="RIBOc"/>
    <property type="match status" value="1"/>
</dbReference>
<protein>
    <recommendedName>
        <fullName evidence="2">RNase III domain-containing protein</fullName>
    </recommendedName>
</protein>
<name>A0AA38SL96_9ASTR</name>
<dbReference type="PANTHER" id="PTHR14950">
    <property type="entry name" value="DICER-RELATED"/>
    <property type="match status" value="1"/>
</dbReference>
<reference evidence="3" key="1">
    <citation type="submission" date="2023-03" db="EMBL/GenBank/DDBJ databases">
        <title>Chromosome-scale reference genome and RAD-based genetic map of yellow starthistle (Centaurea solstitialis) reveal putative structural variation and QTLs associated with invader traits.</title>
        <authorList>
            <person name="Reatini B."/>
            <person name="Cang F.A."/>
            <person name="Jiang Q."/>
            <person name="Mckibben M.T.W."/>
            <person name="Barker M.S."/>
            <person name="Rieseberg L.H."/>
            <person name="Dlugosch K.M."/>
        </authorList>
    </citation>
    <scope>NUCLEOTIDE SEQUENCE</scope>
    <source>
        <strain evidence="3">CAN-66</strain>
        <tissue evidence="3">Leaf</tissue>
    </source>
</reference>
<evidence type="ECO:0000256" key="1">
    <source>
        <dbReference type="ARBA" id="ARBA00022801"/>
    </source>
</evidence>
<dbReference type="Gene3D" id="1.10.1520.10">
    <property type="entry name" value="Ribonuclease III domain"/>
    <property type="match status" value="1"/>
</dbReference>
<accession>A0AA38SL96</accession>
<gene>
    <name evidence="3" type="ORF">OSB04_023616</name>
</gene>
<dbReference type="InterPro" id="IPR036389">
    <property type="entry name" value="RNase_III_sf"/>
</dbReference>
<dbReference type="GO" id="GO:0005737">
    <property type="term" value="C:cytoplasm"/>
    <property type="evidence" value="ECO:0007669"/>
    <property type="project" value="TreeGrafter"/>
</dbReference>
<evidence type="ECO:0000259" key="2">
    <source>
        <dbReference type="PROSITE" id="PS50142"/>
    </source>
</evidence>
<dbReference type="AlphaFoldDB" id="A0AA38SL96"/>
<proteinExistence type="predicted"/>
<dbReference type="SUPFAM" id="SSF69065">
    <property type="entry name" value="RNase III domain-like"/>
    <property type="match status" value="1"/>
</dbReference>
<dbReference type="EMBL" id="JARYMX010000006">
    <property type="protein sequence ID" value="KAJ9543909.1"/>
    <property type="molecule type" value="Genomic_DNA"/>
</dbReference>
<dbReference type="GO" id="GO:0030422">
    <property type="term" value="P:siRNA processing"/>
    <property type="evidence" value="ECO:0007669"/>
    <property type="project" value="TreeGrafter"/>
</dbReference>
<dbReference type="SMART" id="SM00535">
    <property type="entry name" value="RIBOc"/>
    <property type="match status" value="1"/>
</dbReference>
<dbReference type="GO" id="GO:0004525">
    <property type="term" value="F:ribonuclease III activity"/>
    <property type="evidence" value="ECO:0007669"/>
    <property type="project" value="InterPro"/>
</dbReference>
<sequence>MASHSLFSIPYLAVTIPHPRRKNNKLMKSSKNDDDYERLEFFGDAVLYFLVAMMYYRLYPKLPPGQLTDLRYASVSNKTLARATVKHGFDRLIIPSEHDMFEVEVRLFKEQLSHFPSKFTSMFDTPMILADVMEGLVGAFFIDSDSSITTTLEVLTGGGGVAKANVYSAKFPKTT</sequence>
<dbReference type="PROSITE" id="PS50142">
    <property type="entry name" value="RNASE_3_2"/>
    <property type="match status" value="1"/>
</dbReference>
<comment type="caution">
    <text evidence="3">The sequence shown here is derived from an EMBL/GenBank/DDBJ whole genome shotgun (WGS) entry which is preliminary data.</text>
</comment>